<evidence type="ECO:0000313" key="3">
    <source>
        <dbReference type="EMBL" id="GAL81285.1"/>
    </source>
</evidence>
<comment type="caution">
    <text evidence="3">The sequence shown here is derived from an EMBL/GenBank/DDBJ whole genome shotgun (WGS) entry which is preliminary data.</text>
</comment>
<dbReference type="InterPro" id="IPR051543">
    <property type="entry name" value="Serine_Peptidase_S9A"/>
</dbReference>
<dbReference type="GO" id="GO:0006508">
    <property type="term" value="P:proteolysis"/>
    <property type="evidence" value="ECO:0007669"/>
    <property type="project" value="UniProtKB-KW"/>
</dbReference>
<reference evidence="3" key="1">
    <citation type="journal article" date="2014" name="Genome Announc.">
        <title>Draft Genome Sequences of Marine Flavobacterium Algibacter lectus Strains SS8 and NR4.</title>
        <authorList>
            <person name="Takatani N."/>
            <person name="Nakanishi M."/>
            <person name="Meirelles P."/>
            <person name="Mino S."/>
            <person name="Suda W."/>
            <person name="Oshima K."/>
            <person name="Hattori M."/>
            <person name="Ohkuma M."/>
            <person name="Hosokawa M."/>
            <person name="Miyashita K."/>
            <person name="Thompson F.L."/>
            <person name="Niwa A."/>
            <person name="Sawabe T."/>
            <person name="Sawabe T."/>
        </authorList>
    </citation>
    <scope>NUCLEOTIDE SEQUENCE [LARGE SCALE GENOMIC DNA]</scope>
    <source>
        <strain evidence="3">JCM 19274</strain>
    </source>
</reference>
<dbReference type="EMBL" id="BBNU01000015">
    <property type="protein sequence ID" value="GAL81285.1"/>
    <property type="molecule type" value="Genomic_DNA"/>
</dbReference>
<dbReference type="Gene3D" id="3.40.50.1820">
    <property type="entry name" value="alpha/beta hydrolase"/>
    <property type="match status" value="1"/>
</dbReference>
<dbReference type="InterPro" id="IPR029058">
    <property type="entry name" value="AB_hydrolase_fold"/>
</dbReference>
<dbReference type="SUPFAM" id="SSF50993">
    <property type="entry name" value="Peptidase/esterase 'gauge' domain"/>
    <property type="match status" value="1"/>
</dbReference>
<dbReference type="EC" id="3.4.21.83" evidence="3"/>
<dbReference type="GO" id="GO:0004252">
    <property type="term" value="F:serine-type endopeptidase activity"/>
    <property type="evidence" value="ECO:0007669"/>
    <property type="project" value="UniProtKB-EC"/>
</dbReference>
<evidence type="ECO:0000259" key="2">
    <source>
        <dbReference type="Pfam" id="PF02897"/>
    </source>
</evidence>
<feature type="domain" description="Peptidase S9A N-terminal" evidence="2">
    <location>
        <begin position="35"/>
        <end position="163"/>
    </location>
</feature>
<proteinExistence type="inferred from homology"/>
<organism evidence="3 4">
    <name type="scientific">Algibacter lectus</name>
    <dbReference type="NCBI Taxonomy" id="221126"/>
    <lineage>
        <taxon>Bacteria</taxon>
        <taxon>Pseudomonadati</taxon>
        <taxon>Bacteroidota</taxon>
        <taxon>Flavobacteriia</taxon>
        <taxon>Flavobacteriales</taxon>
        <taxon>Flavobacteriaceae</taxon>
        <taxon>Algibacter</taxon>
    </lineage>
</organism>
<keyword evidence="3" id="KW-0645">Protease</keyword>
<evidence type="ECO:0000313" key="4">
    <source>
        <dbReference type="Proteomes" id="UP000029643"/>
    </source>
</evidence>
<protein>
    <submittedName>
        <fullName evidence="3">Protease II</fullName>
        <ecNumber evidence="3">3.4.21.83</ecNumber>
    </submittedName>
</protein>
<gene>
    <name evidence="3" type="ORF">JCM19274_2361</name>
</gene>
<comment type="similarity">
    <text evidence="1">Belongs to the peptidase S9A family.</text>
</comment>
<keyword evidence="3" id="KW-0378">Hydrolase</keyword>
<dbReference type="Proteomes" id="UP000029643">
    <property type="component" value="Unassembled WGS sequence"/>
</dbReference>
<dbReference type="PANTHER" id="PTHR11757">
    <property type="entry name" value="PROTEASE FAMILY S9A OLIGOPEPTIDASE"/>
    <property type="match status" value="1"/>
</dbReference>
<dbReference type="Pfam" id="PF02897">
    <property type="entry name" value="Peptidase_S9_N"/>
    <property type="match status" value="1"/>
</dbReference>
<accession>A0A090WVU9</accession>
<evidence type="ECO:0000256" key="1">
    <source>
        <dbReference type="ARBA" id="ARBA00005228"/>
    </source>
</evidence>
<dbReference type="AlphaFoldDB" id="A0A090WVU9"/>
<dbReference type="Gene3D" id="2.130.10.120">
    <property type="entry name" value="Prolyl oligopeptidase, N-terminal domain"/>
    <property type="match status" value="1"/>
</dbReference>
<dbReference type="InterPro" id="IPR023302">
    <property type="entry name" value="Pept_S9A_N"/>
</dbReference>
<sequence length="174" mass="20211">MKIATILLSVSFTFAASCKNINMSKSINEVAIPSAKKISKTLEIHNDVRIDNYYWLNDRENPEVIDYLNVENNYTKALMAHTEGFQKDLFEEMKGGRIKEDDSSLPYKLNGYWYITRYETGKDYPIYLRKKGSLDAEEEILFDCNEMAKDQSYFSLGGISISQITKWQLFLQIQ</sequence>
<dbReference type="PROSITE" id="PS51257">
    <property type="entry name" value="PROKAR_LIPOPROTEIN"/>
    <property type="match status" value="1"/>
</dbReference>
<dbReference type="PANTHER" id="PTHR11757:SF19">
    <property type="entry name" value="PROLYL ENDOPEPTIDASE-LIKE"/>
    <property type="match status" value="1"/>
</dbReference>
<name>A0A090WVU9_9FLAO</name>